<dbReference type="GO" id="GO:0031428">
    <property type="term" value="C:box C/D methylation guide snoRNP complex"/>
    <property type="evidence" value="ECO:0007669"/>
    <property type="project" value="InterPro"/>
</dbReference>
<gene>
    <name evidence="4" type="ORF">MHHB_P0040</name>
</gene>
<dbReference type="PROSITE" id="PS51358">
    <property type="entry name" value="NOP"/>
    <property type="match status" value="1"/>
</dbReference>
<dbReference type="Gene3D" id="1.10.287.660">
    <property type="entry name" value="Helix hairpin bin"/>
    <property type="match status" value="1"/>
</dbReference>
<evidence type="ECO:0000259" key="3">
    <source>
        <dbReference type="PROSITE" id="PS51358"/>
    </source>
</evidence>
<reference evidence="4 5" key="1">
    <citation type="journal article" date="2019" name="Int. J. Syst. Evol. Microbiol.">
        <title>Methanofervidicoccus abyssi gen. nov., sp. nov., a hydrogenotrophic methanogen, isolated from a hydrothermal vent chimney in the Mid-Cayman Spreading Center, the Caribbean Sea.</title>
        <authorList>
            <person name="Sakai S."/>
            <person name="Takaki Y."/>
            <person name="Miyazaki M."/>
            <person name="Ogawara M."/>
            <person name="Yanagawa K."/>
            <person name="Miyazaki J."/>
            <person name="Takai K."/>
        </authorList>
    </citation>
    <scope>NUCLEOTIDE SEQUENCE [LARGE SCALE GENOMIC DNA]</scope>
    <source>
        <strain evidence="4 5">HHB</strain>
    </source>
</reference>
<protein>
    <submittedName>
        <fullName evidence="4">Nucleolar protein 56</fullName>
    </submittedName>
</protein>
<name>A0A401HNL3_9EURY</name>
<evidence type="ECO:0000256" key="1">
    <source>
        <dbReference type="ARBA" id="ARBA00009211"/>
    </source>
</evidence>
<dbReference type="PANTHER" id="PTHR10894:SF0">
    <property type="entry name" value="NUCLEOLAR PROTEIN 56"/>
    <property type="match status" value="1"/>
</dbReference>
<dbReference type="InterPro" id="IPR047099">
    <property type="entry name" value="Nop5_N_sf"/>
</dbReference>
<dbReference type="InterPro" id="IPR002687">
    <property type="entry name" value="Nop_dom"/>
</dbReference>
<dbReference type="InterPro" id="IPR036070">
    <property type="entry name" value="Nop_dom_sf"/>
</dbReference>
<dbReference type="OrthoDB" id="11877at2157"/>
<feature type="compositionally biased region" description="Basic residues" evidence="2">
    <location>
        <begin position="372"/>
        <end position="407"/>
    </location>
</feature>
<dbReference type="Proteomes" id="UP000290527">
    <property type="component" value="Unassembled WGS sequence"/>
</dbReference>
<dbReference type="Gene3D" id="1.10.246.90">
    <property type="entry name" value="Nop domain"/>
    <property type="match status" value="1"/>
</dbReference>
<evidence type="ECO:0000313" key="4">
    <source>
        <dbReference type="EMBL" id="GBF35815.1"/>
    </source>
</evidence>
<proteinExistence type="inferred from homology"/>
<dbReference type="Gene3D" id="1.10.150.460">
    <property type="match status" value="1"/>
</dbReference>
<dbReference type="AlphaFoldDB" id="A0A401HNL3"/>
<dbReference type="NCBIfam" id="NF011121">
    <property type="entry name" value="PRK14552.1"/>
    <property type="match status" value="1"/>
</dbReference>
<dbReference type="Pfam" id="PF01798">
    <property type="entry name" value="Nop"/>
    <property type="match status" value="1"/>
</dbReference>
<dbReference type="InterPro" id="IPR048895">
    <property type="entry name" value="MJ0694-like_N"/>
</dbReference>
<dbReference type="InterPro" id="IPR012976">
    <property type="entry name" value="NOSIC"/>
</dbReference>
<organism evidence="4 5">
    <name type="scientific">Methanofervidicoccus abyssi</name>
    <dbReference type="NCBI Taxonomy" id="2082189"/>
    <lineage>
        <taxon>Archaea</taxon>
        <taxon>Methanobacteriati</taxon>
        <taxon>Methanobacteriota</taxon>
        <taxon>Methanomada group</taxon>
        <taxon>Methanococci</taxon>
        <taxon>Methanococcales</taxon>
        <taxon>Methanofervidicoccus</taxon>
    </lineage>
</organism>
<accession>A0A401HNL3</accession>
<keyword evidence="5" id="KW-1185">Reference proteome</keyword>
<dbReference type="Pfam" id="PF21667">
    <property type="entry name" value="Nop5_N"/>
    <property type="match status" value="1"/>
</dbReference>
<dbReference type="InterPro" id="IPR029012">
    <property type="entry name" value="Helix_hairpin_bin_sf"/>
</dbReference>
<dbReference type="Gene3D" id="3.30.420.220">
    <property type="match status" value="1"/>
</dbReference>
<sequence length="414" mass="47933">MYYLIFTSYGAFLLEYNGDLNLENIKHYKIFPEEEIPKIMYNLRRGNLQIVEELMKEWDLKDKGIKVLVEYLENEPTLPGKFIRENIYPLGKKYSIFNSYKEFIEKTNLWATQLTKLLMKESSERKDKLIIQTVSALDDLDETLNLFSERLREWYSLYFPEMDKIVKKHELYAKLVSQFLKRENYTRTKLKEFLPSKTAKTLSKVAKSSMGAELSEEDLSIIKGFADQIISMYNLRDSLLKYLGELMEETAPNLTKLAGVSLGARLISLTGGLERLSKLPASTIQVIGAEKALFAHLRLGADPPKHGVIFQHPLIQSSPWWIRGKIARALACKLAVGVRADVFGNYIADELLENLNKKVEEIKRKYPEPRKKPSKKKKEKKEKGMKRKGDKKKKKKIKNRKKGKKVIGKTSSKW</sequence>
<dbReference type="PANTHER" id="PTHR10894">
    <property type="entry name" value="NUCLEOLAR PROTEIN 5 NUCLEOLAR PROTEIN NOP5 NOP58"/>
    <property type="match status" value="1"/>
</dbReference>
<dbReference type="InterPro" id="IPR045056">
    <property type="entry name" value="Nop56/Nop58"/>
</dbReference>
<feature type="region of interest" description="Disordered" evidence="2">
    <location>
        <begin position="362"/>
        <end position="414"/>
    </location>
</feature>
<dbReference type="FunFam" id="1.10.246.90:FF:000007">
    <property type="entry name" value="Pre mRNA splicing protein"/>
    <property type="match status" value="1"/>
</dbReference>
<dbReference type="GO" id="GO:0030515">
    <property type="term" value="F:snoRNA binding"/>
    <property type="evidence" value="ECO:0007669"/>
    <property type="project" value="InterPro"/>
</dbReference>
<comment type="similarity">
    <text evidence="1">Belongs to the NOP5/NOP56 family.</text>
</comment>
<evidence type="ECO:0000256" key="2">
    <source>
        <dbReference type="SAM" id="MobiDB-lite"/>
    </source>
</evidence>
<dbReference type="EMBL" id="BFAX01000001">
    <property type="protein sequence ID" value="GBF35815.1"/>
    <property type="molecule type" value="Genomic_DNA"/>
</dbReference>
<feature type="domain" description="Nop" evidence="3">
    <location>
        <begin position="250"/>
        <end position="364"/>
    </location>
</feature>
<dbReference type="InterPro" id="IPR042239">
    <property type="entry name" value="Nop_C"/>
</dbReference>
<dbReference type="SUPFAM" id="SSF89124">
    <property type="entry name" value="Nop domain"/>
    <property type="match status" value="1"/>
</dbReference>
<comment type="caution">
    <text evidence="4">The sequence shown here is derived from an EMBL/GenBank/DDBJ whole genome shotgun (WGS) entry which is preliminary data.</text>
</comment>
<evidence type="ECO:0000313" key="5">
    <source>
        <dbReference type="Proteomes" id="UP000290527"/>
    </source>
</evidence>
<feature type="compositionally biased region" description="Basic and acidic residues" evidence="2">
    <location>
        <begin position="362"/>
        <end position="371"/>
    </location>
</feature>
<dbReference type="SMART" id="SM00931">
    <property type="entry name" value="NOSIC"/>
    <property type="match status" value="1"/>
</dbReference>
<dbReference type="RefSeq" id="WP_131006611.1">
    <property type="nucleotide sequence ID" value="NZ_BFAX01000001.1"/>
</dbReference>